<dbReference type="InterPro" id="IPR027417">
    <property type="entry name" value="P-loop_NTPase"/>
</dbReference>
<dbReference type="OrthoDB" id="446882at2759"/>
<dbReference type="SUPFAM" id="SSF53335">
    <property type="entry name" value="S-adenosyl-L-methionine-dependent methyltransferases"/>
    <property type="match status" value="1"/>
</dbReference>
<reference evidence="1" key="1">
    <citation type="submission" date="2021-02" db="EMBL/GenBank/DDBJ databases">
        <authorList>
            <person name="Dougan E. K."/>
            <person name="Rhodes N."/>
            <person name="Thang M."/>
            <person name="Chan C."/>
        </authorList>
    </citation>
    <scope>NUCLEOTIDE SEQUENCE</scope>
</reference>
<comment type="caution">
    <text evidence="1">The sequence shown here is derived from an EMBL/GenBank/DDBJ whole genome shotgun (WGS) entry which is preliminary data.</text>
</comment>
<accession>A0A812SIS3</accession>
<organism evidence="1 2">
    <name type="scientific">Symbiodinium pilosum</name>
    <name type="common">Dinoflagellate</name>
    <dbReference type="NCBI Taxonomy" id="2952"/>
    <lineage>
        <taxon>Eukaryota</taxon>
        <taxon>Sar</taxon>
        <taxon>Alveolata</taxon>
        <taxon>Dinophyceae</taxon>
        <taxon>Suessiales</taxon>
        <taxon>Symbiodiniaceae</taxon>
        <taxon>Symbiodinium</taxon>
    </lineage>
</organism>
<evidence type="ECO:0000313" key="1">
    <source>
        <dbReference type="EMBL" id="CAE7482964.1"/>
    </source>
</evidence>
<dbReference type="AlphaFoldDB" id="A0A812SIS3"/>
<name>A0A812SIS3_SYMPI</name>
<feature type="non-terminal residue" evidence="1">
    <location>
        <position position="1"/>
    </location>
</feature>
<protein>
    <submittedName>
        <fullName evidence="1">FV3-083R protein</fullName>
    </submittedName>
</protein>
<dbReference type="InterPro" id="IPR029063">
    <property type="entry name" value="SAM-dependent_MTases_sf"/>
</dbReference>
<sequence>GQATAQHYREPQLAEHAMPPELEWRDISDPLAHCLAAGSLLLTGLPGTGKTHLAQRIVAVLREQKQAVHIVAKTHCAAQNLGQGARTADHWLRKFVRHGNVRLIDWLAVEEITQLDTVLWNDIARLALNTRIRFILLGDFRQLPAVLDSFAGAEVQRELQHVIFDFLRWLRIDEPDETPLNRALCEAWAKFPDKRITPDTALAISHWHRTQLNESINRTTAPAGAILFVYSPSETTKNLTNKPQTMRIWPGIRLVGAGGKICKGTFATVKTCGDEAVELEDGHLYVGSSRATRSDLLSAQTRMPKLLELFSGTGSIGRAFPARGWEVVSVDLDPKFQPTICCDIMELDEAALGHRNLEAGDRLVLRTLQIIENLRPRWWAFENPQTGLLKTRPMASETMCRKDDRCEAFADGIHPECP</sequence>
<gene>
    <name evidence="1" type="primary">FV3-083R</name>
    <name evidence="1" type="ORF">SPIL2461_LOCUS12346</name>
</gene>
<dbReference type="SUPFAM" id="SSF52540">
    <property type="entry name" value="P-loop containing nucleoside triphosphate hydrolases"/>
    <property type="match status" value="1"/>
</dbReference>
<dbReference type="Proteomes" id="UP000649617">
    <property type="component" value="Unassembled WGS sequence"/>
</dbReference>
<feature type="non-terminal residue" evidence="1">
    <location>
        <position position="418"/>
    </location>
</feature>
<dbReference type="EMBL" id="CAJNIZ010025321">
    <property type="protein sequence ID" value="CAE7482964.1"/>
    <property type="molecule type" value="Genomic_DNA"/>
</dbReference>
<proteinExistence type="predicted"/>
<dbReference type="Gene3D" id="3.40.50.300">
    <property type="entry name" value="P-loop containing nucleotide triphosphate hydrolases"/>
    <property type="match status" value="1"/>
</dbReference>
<dbReference type="Pfam" id="PF13604">
    <property type="entry name" value="AAA_30"/>
    <property type="match status" value="1"/>
</dbReference>
<keyword evidence="2" id="KW-1185">Reference proteome</keyword>
<evidence type="ECO:0000313" key="2">
    <source>
        <dbReference type="Proteomes" id="UP000649617"/>
    </source>
</evidence>